<dbReference type="SUPFAM" id="SSF53448">
    <property type="entry name" value="Nucleotide-diphospho-sugar transferases"/>
    <property type="match status" value="1"/>
</dbReference>
<keyword evidence="11" id="KW-0472">Membrane</keyword>
<keyword evidence="10" id="KW-1133">Transmembrane helix</keyword>
<evidence type="ECO:0000256" key="12">
    <source>
        <dbReference type="ARBA" id="ARBA00045097"/>
    </source>
</evidence>
<evidence type="ECO:0000256" key="6">
    <source>
        <dbReference type="ARBA" id="ARBA00022679"/>
    </source>
</evidence>
<comment type="similarity">
    <text evidence="3">Belongs to the glycosyltransferase 2 family.</text>
</comment>
<evidence type="ECO:0000256" key="7">
    <source>
        <dbReference type="ARBA" id="ARBA00022692"/>
    </source>
</evidence>
<reference evidence="15 16" key="1">
    <citation type="submission" date="2013-12" db="EMBL/GenBank/DDBJ databases">
        <authorList>
            <person name="Stott M."/>
        </authorList>
    </citation>
    <scope>NUCLEOTIDE SEQUENCE [LARGE SCALE GENOMIC DNA]</scope>
    <source>
        <strain evidence="15 16">K22</strain>
    </source>
</reference>
<proteinExistence type="inferred from homology"/>
<dbReference type="Proteomes" id="UP000031518">
    <property type="component" value="Unassembled WGS sequence"/>
</dbReference>
<evidence type="ECO:0000313" key="15">
    <source>
        <dbReference type="EMBL" id="CDM66917.1"/>
    </source>
</evidence>
<protein>
    <recommendedName>
        <fullName evidence="4">dolichyl-phosphate beta-glucosyltransferase</fullName>
        <ecNumber evidence="4">2.4.1.117</ecNumber>
    </recommendedName>
</protein>
<evidence type="ECO:0000313" key="16">
    <source>
        <dbReference type="Proteomes" id="UP000031518"/>
    </source>
</evidence>
<organism evidence="15 16">
    <name type="scientific">Pyrinomonas methylaliphatogenes</name>
    <dbReference type="NCBI Taxonomy" id="454194"/>
    <lineage>
        <taxon>Bacteria</taxon>
        <taxon>Pseudomonadati</taxon>
        <taxon>Acidobacteriota</taxon>
        <taxon>Blastocatellia</taxon>
        <taxon>Blastocatellales</taxon>
        <taxon>Pyrinomonadaceae</taxon>
        <taxon>Pyrinomonas</taxon>
    </lineage>
</organism>
<gene>
    <name evidence="15" type="ORF">PYK22_02958</name>
</gene>
<evidence type="ECO:0000259" key="14">
    <source>
        <dbReference type="Pfam" id="PF00535"/>
    </source>
</evidence>
<dbReference type="PANTHER" id="PTHR10859:SF91">
    <property type="entry name" value="DOLICHYL-PHOSPHATE BETA-GLUCOSYLTRANSFERASE"/>
    <property type="match status" value="1"/>
</dbReference>
<evidence type="ECO:0000256" key="10">
    <source>
        <dbReference type="ARBA" id="ARBA00022989"/>
    </source>
</evidence>
<keyword evidence="5" id="KW-0328">Glycosyltransferase</keyword>
<comment type="catalytic activity">
    <reaction evidence="12">
        <text>a di-trans,poly-cis-dolichyl phosphate + UDP-alpha-D-glucose = a di-trans,poly-cis-dolichyl beta-D-glucosyl phosphate + UDP</text>
        <dbReference type="Rhea" id="RHEA:15401"/>
        <dbReference type="Rhea" id="RHEA-COMP:19498"/>
        <dbReference type="Rhea" id="RHEA-COMP:19502"/>
        <dbReference type="ChEBI" id="CHEBI:57525"/>
        <dbReference type="ChEBI" id="CHEBI:57683"/>
        <dbReference type="ChEBI" id="CHEBI:58223"/>
        <dbReference type="ChEBI" id="CHEBI:58885"/>
        <dbReference type="EC" id="2.4.1.117"/>
    </reaction>
    <physiologicalReaction direction="left-to-right" evidence="12">
        <dbReference type="Rhea" id="RHEA:15402"/>
    </physiologicalReaction>
</comment>
<dbReference type="CDD" id="cd04188">
    <property type="entry name" value="DPG_synthase"/>
    <property type="match status" value="1"/>
</dbReference>
<dbReference type="InterPro" id="IPR029044">
    <property type="entry name" value="Nucleotide-diphossugar_trans"/>
</dbReference>
<keyword evidence="16" id="KW-1185">Reference proteome</keyword>
<dbReference type="InterPro" id="IPR035518">
    <property type="entry name" value="DPG_synthase"/>
</dbReference>
<evidence type="ECO:0000256" key="2">
    <source>
        <dbReference type="ARBA" id="ARBA00004922"/>
    </source>
</evidence>
<keyword evidence="8" id="KW-0256">Endoplasmic reticulum</keyword>
<evidence type="ECO:0000256" key="4">
    <source>
        <dbReference type="ARBA" id="ARBA00012583"/>
    </source>
</evidence>
<evidence type="ECO:0000256" key="3">
    <source>
        <dbReference type="ARBA" id="ARBA00006739"/>
    </source>
</evidence>
<feature type="domain" description="Glycosyltransferase 2-like" evidence="14">
    <location>
        <begin position="6"/>
        <end position="174"/>
    </location>
</feature>
<feature type="region of interest" description="Disordered" evidence="13">
    <location>
        <begin position="258"/>
        <end position="278"/>
    </location>
</feature>
<dbReference type="PANTHER" id="PTHR10859">
    <property type="entry name" value="GLYCOSYL TRANSFERASE"/>
    <property type="match status" value="1"/>
</dbReference>
<dbReference type="Gene3D" id="3.90.550.10">
    <property type="entry name" value="Spore Coat Polysaccharide Biosynthesis Protein SpsA, Chain A"/>
    <property type="match status" value="1"/>
</dbReference>
<dbReference type="STRING" id="454194.PYK22_02958"/>
<keyword evidence="9" id="KW-0735">Signal-anchor</keyword>
<evidence type="ECO:0000256" key="1">
    <source>
        <dbReference type="ARBA" id="ARBA00004389"/>
    </source>
</evidence>
<dbReference type="EC" id="2.4.1.117" evidence="4"/>
<dbReference type="GO" id="GO:0004581">
    <property type="term" value="F:dolichyl-phosphate beta-glucosyltransferase activity"/>
    <property type="evidence" value="ECO:0007669"/>
    <property type="project" value="UniProtKB-EC"/>
</dbReference>
<name>A0A0B6X1P1_9BACT</name>
<keyword evidence="7" id="KW-0812">Transmembrane</keyword>
<evidence type="ECO:0000256" key="13">
    <source>
        <dbReference type="SAM" id="MobiDB-lite"/>
    </source>
</evidence>
<dbReference type="AlphaFoldDB" id="A0A0B6X1P1"/>
<reference evidence="15 16" key="2">
    <citation type="submission" date="2015-01" db="EMBL/GenBank/DDBJ databases">
        <title>Complete genome sequence of Pyrinomonas methylaliphatogenes type strain K22T.</title>
        <authorList>
            <person name="Lee K.C.Y."/>
            <person name="Power J.F."/>
            <person name="Dunfield P.F."/>
            <person name="Morgan X.C."/>
            <person name="Huttenhower C."/>
            <person name="Stott M.B."/>
        </authorList>
    </citation>
    <scope>NUCLEOTIDE SEQUENCE [LARGE SCALE GENOMIC DNA]</scope>
    <source>
        <strain evidence="15 16">K22</strain>
    </source>
</reference>
<dbReference type="RefSeq" id="WP_041978429.1">
    <property type="nucleotide sequence ID" value="NZ_CBXV010000008.1"/>
</dbReference>
<keyword evidence="6 15" id="KW-0808">Transferase</keyword>
<evidence type="ECO:0000256" key="8">
    <source>
        <dbReference type="ARBA" id="ARBA00022824"/>
    </source>
</evidence>
<sequence length="278" mass="30939">MSLALSIIIPAYNEAARLGKTLQSILVYLNDYDAAAELIVVDDGSRDDTAKIAESILARSDRVAARLIRYEPNRGKGYAVRTGLLAAQAPIALFTDADLSTPLSEIPKIVAPIASGEYDLVFGSRALDRSLIGVDQPWRRKQSGRIFNLIVRLATGMPFWDTQCGFKAFRMSVCRPIIEAATVDRFGFDVELLFVAYRAGLRLLERAVRWNHNEGSKVNVARDSFRMLNEVLSIRRRARAGDYDRAIASARAQLAEELRRPTPQELSDVPQELSSSRI</sequence>
<dbReference type="InterPro" id="IPR001173">
    <property type="entry name" value="Glyco_trans_2-like"/>
</dbReference>
<dbReference type="Pfam" id="PF00535">
    <property type="entry name" value="Glycos_transf_2"/>
    <property type="match status" value="1"/>
</dbReference>
<evidence type="ECO:0000256" key="11">
    <source>
        <dbReference type="ARBA" id="ARBA00023136"/>
    </source>
</evidence>
<dbReference type="GO" id="GO:0006487">
    <property type="term" value="P:protein N-linked glycosylation"/>
    <property type="evidence" value="ECO:0007669"/>
    <property type="project" value="TreeGrafter"/>
</dbReference>
<evidence type="ECO:0000256" key="5">
    <source>
        <dbReference type="ARBA" id="ARBA00022676"/>
    </source>
</evidence>
<evidence type="ECO:0000256" key="9">
    <source>
        <dbReference type="ARBA" id="ARBA00022968"/>
    </source>
</evidence>
<comment type="pathway">
    <text evidence="2">Protein modification; protein glycosylation.</text>
</comment>
<dbReference type="OrthoDB" id="9810303at2"/>
<accession>A0A0B6X1P1</accession>
<comment type="subcellular location">
    <subcellularLocation>
        <location evidence="1">Endoplasmic reticulum membrane</location>
        <topology evidence="1">Single-pass membrane protein</topology>
    </subcellularLocation>
</comment>
<dbReference type="EMBL" id="CBXV010000008">
    <property type="protein sequence ID" value="CDM66917.1"/>
    <property type="molecule type" value="Genomic_DNA"/>
</dbReference>